<name>A0AAV9HCB0_9PEZI</name>
<reference evidence="2" key="1">
    <citation type="journal article" date="2023" name="Mol. Phylogenet. Evol.">
        <title>Genome-scale phylogeny and comparative genomics of the fungal order Sordariales.</title>
        <authorList>
            <person name="Hensen N."/>
            <person name="Bonometti L."/>
            <person name="Westerberg I."/>
            <person name="Brannstrom I.O."/>
            <person name="Guillou S."/>
            <person name="Cros-Aarteil S."/>
            <person name="Calhoun S."/>
            <person name="Haridas S."/>
            <person name="Kuo A."/>
            <person name="Mondo S."/>
            <person name="Pangilinan J."/>
            <person name="Riley R."/>
            <person name="LaButti K."/>
            <person name="Andreopoulos B."/>
            <person name="Lipzen A."/>
            <person name="Chen C."/>
            <person name="Yan M."/>
            <person name="Daum C."/>
            <person name="Ng V."/>
            <person name="Clum A."/>
            <person name="Steindorff A."/>
            <person name="Ohm R.A."/>
            <person name="Martin F."/>
            <person name="Silar P."/>
            <person name="Natvig D.O."/>
            <person name="Lalanne C."/>
            <person name="Gautier V."/>
            <person name="Ament-Velasquez S.L."/>
            <person name="Kruys A."/>
            <person name="Hutchinson M.I."/>
            <person name="Powell A.J."/>
            <person name="Barry K."/>
            <person name="Miller A.N."/>
            <person name="Grigoriev I.V."/>
            <person name="Debuchy R."/>
            <person name="Gladieux P."/>
            <person name="Hiltunen Thoren M."/>
            <person name="Johannesson H."/>
        </authorList>
    </citation>
    <scope>NUCLEOTIDE SEQUENCE</scope>
    <source>
        <strain evidence="2">PSN324</strain>
    </source>
</reference>
<dbReference type="Gene3D" id="2.80.10.50">
    <property type="match status" value="1"/>
</dbReference>
<keyword evidence="3" id="KW-1185">Reference proteome</keyword>
<sequence length="473" mass="52720">MSTPFIPPQGLYFRLQGVLSGKVLACQKSEDKVSHQDESNGNEDPWFTLVPGTGGNAGYYLIKNWKTGTTLFSRDHREPRVGHTGLEGRWPDNWFKLDFAPGKPGKPDKFRLVSGVGYAIVSKKDDTVGWVTNHPEGEVFEDQYFSFLWEKLEAVDTVWHRDRAVRKDMQMYLAAEQVLENDTDLEQSTTMTLTTTETSTHEVVNTSGFQGSAKFTAGLPLVGSTEITVGGSYEHKVGNTTSTSEAYGSTAPIKAGPHTSVTGQLFLNKGKLEIPVTVTYRNKEGVEATMEGLYKGVTFYNPQTKIFRTPIGNRSADGDPGELIAEFDGPEGDEIVVGGEIPEEEPAQEEPIEEEYVEEKADMEYAAGENEVAEEGLVDEEPVEDGVAEEEVAEEEAVYEEQVEEEVTEEEVAEEEVAEEEVAEEEVAEEEYQEEAVDEEQVEEEAAEEEHQEETVDESGEQAFTDEERWNRY</sequence>
<dbReference type="AlphaFoldDB" id="A0AAV9HCB0"/>
<evidence type="ECO:0000313" key="2">
    <source>
        <dbReference type="EMBL" id="KAK4457629.1"/>
    </source>
</evidence>
<proteinExistence type="predicted"/>
<dbReference type="Proteomes" id="UP001321749">
    <property type="component" value="Unassembled WGS sequence"/>
</dbReference>
<reference evidence="2" key="2">
    <citation type="submission" date="2023-06" db="EMBL/GenBank/DDBJ databases">
        <authorList>
            <consortium name="Lawrence Berkeley National Laboratory"/>
            <person name="Mondo S.J."/>
            <person name="Hensen N."/>
            <person name="Bonometti L."/>
            <person name="Westerberg I."/>
            <person name="Brannstrom I.O."/>
            <person name="Guillou S."/>
            <person name="Cros-Aarteil S."/>
            <person name="Calhoun S."/>
            <person name="Haridas S."/>
            <person name="Kuo A."/>
            <person name="Pangilinan J."/>
            <person name="Riley R."/>
            <person name="Labutti K."/>
            <person name="Andreopoulos B."/>
            <person name="Lipzen A."/>
            <person name="Chen C."/>
            <person name="Yanf M."/>
            <person name="Daum C."/>
            <person name="Ng V."/>
            <person name="Clum A."/>
            <person name="Steindorff A."/>
            <person name="Ohm R."/>
            <person name="Martin F."/>
            <person name="Silar P."/>
            <person name="Natvig D."/>
            <person name="Lalanne C."/>
            <person name="Gautier V."/>
            <person name="Ament-Velasquez S.L."/>
            <person name="Kruys A."/>
            <person name="Hutchinson M.I."/>
            <person name="Powell A.J."/>
            <person name="Barry K."/>
            <person name="Miller A.N."/>
            <person name="Grigoriev I.V."/>
            <person name="Debuchy R."/>
            <person name="Gladieux P."/>
            <person name="Thoren M.H."/>
            <person name="Johannesson H."/>
        </authorList>
    </citation>
    <scope>NUCLEOTIDE SEQUENCE</scope>
    <source>
        <strain evidence="2">PSN324</strain>
    </source>
</reference>
<dbReference type="PANTHER" id="PTHR39244:SF5">
    <property type="entry name" value="NATTERIN-3-LIKE"/>
    <property type="match status" value="1"/>
</dbReference>
<organism evidence="2 3">
    <name type="scientific">Cladorrhinum samala</name>
    <dbReference type="NCBI Taxonomy" id="585594"/>
    <lineage>
        <taxon>Eukaryota</taxon>
        <taxon>Fungi</taxon>
        <taxon>Dikarya</taxon>
        <taxon>Ascomycota</taxon>
        <taxon>Pezizomycotina</taxon>
        <taxon>Sordariomycetes</taxon>
        <taxon>Sordariomycetidae</taxon>
        <taxon>Sordariales</taxon>
        <taxon>Podosporaceae</taxon>
        <taxon>Cladorrhinum</taxon>
    </lineage>
</organism>
<dbReference type="InterPro" id="IPR053237">
    <property type="entry name" value="Natterin_C"/>
</dbReference>
<comment type="caution">
    <text evidence="2">The sequence shown here is derived from an EMBL/GenBank/DDBJ whole genome shotgun (WGS) entry which is preliminary data.</text>
</comment>
<dbReference type="EMBL" id="MU865104">
    <property type="protein sequence ID" value="KAK4457629.1"/>
    <property type="molecule type" value="Genomic_DNA"/>
</dbReference>
<dbReference type="InterPro" id="IPR004991">
    <property type="entry name" value="Aerolysin-like"/>
</dbReference>
<dbReference type="PANTHER" id="PTHR39244">
    <property type="entry name" value="NATTERIN-4"/>
    <property type="match status" value="1"/>
</dbReference>
<feature type="region of interest" description="Disordered" evidence="1">
    <location>
        <begin position="371"/>
        <end position="473"/>
    </location>
</feature>
<dbReference type="Pfam" id="PF03318">
    <property type="entry name" value="ETX_MTX2"/>
    <property type="match status" value="1"/>
</dbReference>
<evidence type="ECO:0000313" key="3">
    <source>
        <dbReference type="Proteomes" id="UP001321749"/>
    </source>
</evidence>
<protein>
    <submittedName>
        <fullName evidence="2">Uncharacterized protein</fullName>
    </submittedName>
</protein>
<evidence type="ECO:0000256" key="1">
    <source>
        <dbReference type="SAM" id="MobiDB-lite"/>
    </source>
</evidence>
<feature type="compositionally biased region" description="Acidic residues" evidence="1">
    <location>
        <begin position="371"/>
        <end position="460"/>
    </location>
</feature>
<dbReference type="Gene3D" id="2.170.15.10">
    <property type="entry name" value="Proaerolysin, chain A, domain 3"/>
    <property type="match status" value="1"/>
</dbReference>
<accession>A0AAV9HCB0</accession>
<dbReference type="SUPFAM" id="SSF56973">
    <property type="entry name" value="Aerolisin/ETX pore-forming domain"/>
    <property type="match status" value="1"/>
</dbReference>
<gene>
    <name evidence="2" type="ORF">QBC42DRAFT_212215</name>
</gene>